<evidence type="ECO:0000313" key="1">
    <source>
        <dbReference type="EMBL" id="AHZ10635.1"/>
    </source>
</evidence>
<dbReference type="RefSeq" id="YP_009036124.1">
    <property type="nucleotide sequence ID" value="NC_024211.1"/>
</dbReference>
<accession>A0A024B2F7</accession>
<reference evidence="2" key="1">
    <citation type="submission" date="2014-09" db="EMBL/GenBank/DDBJ databases">
        <authorList>
            <person name="Sauder A.B."/>
            <person name="McKenzie Q.R."/>
            <person name="Temple L.M."/>
            <person name="Alexis B.K."/>
            <person name="Al-Atrache Z."/>
            <person name="Lewis L.O."/>
            <person name="Loesser-Casey K.E."/>
            <person name="Mitchell K.J."/>
        </authorList>
    </citation>
    <scope>NUCLEOTIDE SEQUENCE [LARGE SCALE GENOMIC DNA]</scope>
</reference>
<dbReference type="KEGG" id="vg:19525762"/>
<proteinExistence type="predicted"/>
<keyword evidence="2" id="KW-1185">Reference proteome</keyword>
<organism evidence="1 2">
    <name type="scientific">Bacillus phage Megatron</name>
    <dbReference type="NCBI Taxonomy" id="1486661"/>
    <lineage>
        <taxon>Viruses</taxon>
        <taxon>Duplodnaviria</taxon>
        <taxon>Heunggongvirae</taxon>
        <taxon>Uroviricota</taxon>
        <taxon>Caudoviricetes</taxon>
        <taxon>Herelleviridae</taxon>
        <taxon>Bastillevirinae</taxon>
        <taxon>Wphvirus</taxon>
        <taxon>Wphvirus megatron</taxon>
    </lineage>
</organism>
<sequence length="121" mass="14371">MDTRAFVVFNEIKTWEVENGESFIDHYGYNIEAPDFMEWALENKLITEDQFAAWEDAYPSLEADDPNYYIFTDDEDVAWALVVDPERTEESEDKGLIYLSNYIAERDDLLEEFRVFIDEEE</sequence>
<name>A0A024B2F7_9CAUD</name>
<protein>
    <submittedName>
        <fullName evidence="1">Uncharacterized protein</fullName>
    </submittedName>
</protein>
<dbReference type="GeneID" id="19525762"/>
<dbReference type="EMBL" id="KJ489401">
    <property type="protein sequence ID" value="AHZ10635.1"/>
    <property type="molecule type" value="Genomic_DNA"/>
</dbReference>
<evidence type="ECO:0000313" key="2">
    <source>
        <dbReference type="Proteomes" id="UP000026906"/>
    </source>
</evidence>
<dbReference type="Proteomes" id="UP000026906">
    <property type="component" value="Segment"/>
</dbReference>